<dbReference type="Pfam" id="PF00551">
    <property type="entry name" value="Formyl_trans_N"/>
    <property type="match status" value="1"/>
</dbReference>
<dbReference type="PANTHER" id="PTHR45527:SF1">
    <property type="entry name" value="FATTY ACID SYNTHASE"/>
    <property type="match status" value="1"/>
</dbReference>
<evidence type="ECO:0000256" key="1">
    <source>
        <dbReference type="ARBA" id="ARBA00001957"/>
    </source>
</evidence>
<dbReference type="Pfam" id="PF13193">
    <property type="entry name" value="AMP-binding_C"/>
    <property type="match status" value="1"/>
</dbReference>
<dbReference type="Gene3D" id="3.40.50.12230">
    <property type="match status" value="1"/>
</dbReference>
<dbReference type="Pfam" id="PF02911">
    <property type="entry name" value="Formyl_trans_C"/>
    <property type="match status" value="1"/>
</dbReference>
<dbReference type="InterPro" id="IPR011034">
    <property type="entry name" value="Formyl_transferase-like_C_sf"/>
</dbReference>
<dbReference type="FunFam" id="3.40.50.12780:FF:000012">
    <property type="entry name" value="Non-ribosomal peptide synthetase"/>
    <property type="match status" value="1"/>
</dbReference>
<dbReference type="FunFam" id="1.10.1200.10:FF:000005">
    <property type="entry name" value="Nonribosomal peptide synthetase 1"/>
    <property type="match status" value="1"/>
</dbReference>
<evidence type="ECO:0000313" key="5">
    <source>
        <dbReference type="EMBL" id="STX41839.1"/>
    </source>
</evidence>
<dbReference type="GO" id="GO:0031177">
    <property type="term" value="F:phosphopantetheine binding"/>
    <property type="evidence" value="ECO:0007669"/>
    <property type="project" value="TreeGrafter"/>
</dbReference>
<dbReference type="GO" id="GO:0003824">
    <property type="term" value="F:catalytic activity"/>
    <property type="evidence" value="ECO:0007669"/>
    <property type="project" value="InterPro"/>
</dbReference>
<dbReference type="InterPro" id="IPR000873">
    <property type="entry name" value="AMP-dep_synth/lig_dom"/>
</dbReference>
<keyword evidence="6" id="KW-1185">Reference proteome</keyword>
<dbReference type="PROSITE" id="PS50075">
    <property type="entry name" value="CARRIER"/>
    <property type="match status" value="1"/>
</dbReference>
<dbReference type="FunFam" id="3.40.50.980:FF:000002">
    <property type="entry name" value="Enterobactin synthetase component F"/>
    <property type="match status" value="1"/>
</dbReference>
<sequence length="1437" mass="162736">MSAKKTFSCYIIGDDNMTLECANIILASGHELLGLISPSEKIEKWCTANFIPYIESVRQFEKKHMGGKFDFLFSIVNGEILSKEILALPRYYAINYHNSPLPKYAGLYATTWAILNGETQHAISWHIMDERIDAGNILKQPLIPIDDFDTALSLNLKCYEKAIHSFRELVDELATNTTKPVKQNLSYRSYYGLKDKPANFGFIAWEKSADDIDRLCRALSMGNYLNQLVVPKIIMNGKIFVVKALKKLNALSGMEPGTIVKLSNSYIQVATATFDIAILELTDLDGENYDIPTLVHLLNITIPTKLDPIDAGLLEKISTSPAQNPKVEKFWVNEFLKCAQEEISFLSKLPRRGESVAVFGEMKTRIPNTLLKKLKKLSSDSDGHSLENILLTATLIYLYRLNNYRNLSVELSPLELQSKPLFLHNFLSDHLPLSTRFDSTMAFKDVLTLVSIEKTKLLQKSTYTKEIFIRYPQLKKSSSQIDASIRFIDANNPPPCKTNKKLTIFISANHDWFHFHSNVNDNSQPGSYALFENMNGHFLTLLEDLVDSPDKTIFLLSIMGKKERNNVLHAWNNTGFKYNYKKLLHQYFEEQVTKTPDSIAAVFQGTGISYNELNQKANQLACYLRNQGVRKDHLIGICLDRSIEMVVGILGILKSGGAYLPLDPNYPDERISYMLNDSKANLLIVDQQSIKKRPHRYTGKIIDINSVLDLKNLPDENLQHVSNFSNLAYVIYTSGTTGKPKGVAISHRAICNHMVWMQKEYSFSNTDVFLQKTPFSFDASVWEFFMPLFIGGKLVIAPADAHASPIQMTNLVKDNQVSVLQLVPSMLKELVSTPGFDSCHSLKQVFCGGEALLPETIGAFFKNNASGAKLHNLYGPTETTIDAITLTCTQADAESDASRIGKPISNTKAYILDDKLQPVPIGMTGELYIAGEGLARGYLNNQEFTEQKFIANPFSNKKNDRLYKTGDLVKWQSDGIIEYIGRRDSQVKIRGFRIEVNEIESHLEKIPSIHQCIVIPEPGSDNSISLSAYVVLDQNAQLSATDIRSTLKAMIPDYMIPSRFFVVDKFLITPSGKVDRKNLPTPCKQLTSSNDYAEPNNDIELQLKNIWRSVLKIDHLGIHDDFFELGGNSLSAMNIISLIHEQFSVCLSLRNFFEFSTIHSLAKEIEMETRTADDRLTIYNPSENFIALKETGDKTPLILVHPIGGSVFWYKLLAKYLDKERPLYAIQDPGIDKNEFIFNTLEEMASAYIDSLQAIYPYGPYLLGGSSFGSTVAIEMARQLEEKGETVRAIISLDGWAFYPTLQSNELYFQDIMKEQNSRLLKKYVENNVYNSQFLLDLQWHRENMLTQYKLPIINSQLILFKAEKLTEMFQYDAPLNWWENYSKRPIELHIVPGDHESMFYEPNIQTLASKLNKSLSEKNIEPSLLNEVIGGDLLEF</sequence>
<proteinExistence type="predicted"/>
<dbReference type="InterPro" id="IPR005793">
    <property type="entry name" value="Formyl_trans_C"/>
</dbReference>
<feature type="domain" description="Carrier" evidence="4">
    <location>
        <begin position="1094"/>
        <end position="1169"/>
    </location>
</feature>
<dbReference type="InterPro" id="IPR025110">
    <property type="entry name" value="AMP-bd_C"/>
</dbReference>
<dbReference type="RefSeq" id="WP_115220955.1">
    <property type="nucleotide sequence ID" value="NZ_UGOA01000001.1"/>
</dbReference>
<protein>
    <submittedName>
        <fullName evidence="5">Peptide synthetase, non-ribosomal</fullName>
    </submittedName>
</protein>
<dbReference type="Gene3D" id="3.30.300.30">
    <property type="match status" value="1"/>
</dbReference>
<dbReference type="InterPro" id="IPR036477">
    <property type="entry name" value="Formyl_transf_N_sf"/>
</dbReference>
<dbReference type="Gene3D" id="3.40.50.1820">
    <property type="entry name" value="alpha/beta hydrolase"/>
    <property type="match status" value="1"/>
</dbReference>
<dbReference type="Gene3D" id="2.30.38.10">
    <property type="entry name" value="Luciferase, Domain 3"/>
    <property type="match status" value="1"/>
</dbReference>
<dbReference type="GO" id="GO:0044550">
    <property type="term" value="P:secondary metabolite biosynthetic process"/>
    <property type="evidence" value="ECO:0007669"/>
    <property type="project" value="TreeGrafter"/>
</dbReference>
<dbReference type="InterPro" id="IPR045851">
    <property type="entry name" value="AMP-bd_C_sf"/>
</dbReference>
<dbReference type="InterPro" id="IPR006162">
    <property type="entry name" value="Ppantetheine_attach_site"/>
</dbReference>
<dbReference type="FunFam" id="2.30.38.10:FF:000001">
    <property type="entry name" value="Non-ribosomal peptide synthetase PvdI"/>
    <property type="match status" value="1"/>
</dbReference>
<dbReference type="InterPro" id="IPR029058">
    <property type="entry name" value="AB_hydrolase_fold"/>
</dbReference>
<evidence type="ECO:0000256" key="2">
    <source>
        <dbReference type="ARBA" id="ARBA00022450"/>
    </source>
</evidence>
<dbReference type="SUPFAM" id="SSF53328">
    <property type="entry name" value="Formyltransferase"/>
    <property type="match status" value="1"/>
</dbReference>
<dbReference type="Pfam" id="PF00550">
    <property type="entry name" value="PP-binding"/>
    <property type="match status" value="1"/>
</dbReference>
<dbReference type="SUPFAM" id="SSF53474">
    <property type="entry name" value="alpha/beta-Hydrolases"/>
    <property type="match status" value="1"/>
</dbReference>
<dbReference type="SUPFAM" id="SSF50486">
    <property type="entry name" value="FMT C-terminal domain-like"/>
    <property type="match status" value="1"/>
</dbReference>
<name>A0A378J2T6_9GAMM</name>
<dbReference type="PANTHER" id="PTHR45527">
    <property type="entry name" value="NONRIBOSOMAL PEPTIDE SYNTHETASE"/>
    <property type="match status" value="1"/>
</dbReference>
<organism evidence="5 6">
    <name type="scientific">Legionella donaldsonii</name>
    <dbReference type="NCBI Taxonomy" id="45060"/>
    <lineage>
        <taxon>Bacteria</taxon>
        <taxon>Pseudomonadati</taxon>
        <taxon>Pseudomonadota</taxon>
        <taxon>Gammaproteobacteria</taxon>
        <taxon>Legionellales</taxon>
        <taxon>Legionellaceae</taxon>
        <taxon>Legionella</taxon>
    </lineage>
</organism>
<evidence type="ECO:0000259" key="4">
    <source>
        <dbReference type="PROSITE" id="PS50075"/>
    </source>
</evidence>
<dbReference type="CDD" id="cd05930">
    <property type="entry name" value="A_NRPS"/>
    <property type="match status" value="1"/>
</dbReference>
<dbReference type="InterPro" id="IPR002376">
    <property type="entry name" value="Formyl_transf_N"/>
</dbReference>
<dbReference type="GO" id="GO:0005829">
    <property type="term" value="C:cytosol"/>
    <property type="evidence" value="ECO:0007669"/>
    <property type="project" value="TreeGrafter"/>
</dbReference>
<keyword evidence="3" id="KW-0597">Phosphoprotein</keyword>
<dbReference type="Gene3D" id="3.40.50.980">
    <property type="match status" value="2"/>
</dbReference>
<keyword evidence="2" id="KW-0596">Phosphopantetheine</keyword>
<dbReference type="InterPro" id="IPR009081">
    <property type="entry name" value="PP-bd_ACP"/>
</dbReference>
<dbReference type="InterPro" id="IPR010071">
    <property type="entry name" value="AA_adenyl_dom"/>
</dbReference>
<dbReference type="Gene3D" id="3.30.559.30">
    <property type="entry name" value="Nonribosomal peptide synthetase, condensation domain"/>
    <property type="match status" value="1"/>
</dbReference>
<dbReference type="InterPro" id="IPR001031">
    <property type="entry name" value="Thioesterase"/>
</dbReference>
<dbReference type="Gene3D" id="1.10.1200.10">
    <property type="entry name" value="ACP-like"/>
    <property type="match status" value="1"/>
</dbReference>
<dbReference type="EMBL" id="UGOA01000001">
    <property type="protein sequence ID" value="STX41839.1"/>
    <property type="molecule type" value="Genomic_DNA"/>
</dbReference>
<evidence type="ECO:0000256" key="3">
    <source>
        <dbReference type="ARBA" id="ARBA00022553"/>
    </source>
</evidence>
<gene>
    <name evidence="5" type="primary">tycC</name>
    <name evidence="5" type="ORF">NCTC13292_01212</name>
</gene>
<accession>A0A378J2T6</accession>
<dbReference type="NCBIfam" id="TIGR01733">
    <property type="entry name" value="AA-adenyl-dom"/>
    <property type="match status" value="1"/>
</dbReference>
<dbReference type="FunFam" id="3.40.50.980:FF:000001">
    <property type="entry name" value="Non-ribosomal peptide synthetase"/>
    <property type="match status" value="1"/>
</dbReference>
<comment type="cofactor">
    <cofactor evidence="1">
        <name>pantetheine 4'-phosphate</name>
        <dbReference type="ChEBI" id="CHEBI:47942"/>
    </cofactor>
</comment>
<dbReference type="InterPro" id="IPR036736">
    <property type="entry name" value="ACP-like_sf"/>
</dbReference>
<dbReference type="SUPFAM" id="SSF47336">
    <property type="entry name" value="ACP-like"/>
    <property type="match status" value="1"/>
</dbReference>
<dbReference type="PROSITE" id="PS00455">
    <property type="entry name" value="AMP_BINDING"/>
    <property type="match status" value="1"/>
</dbReference>
<dbReference type="PROSITE" id="PS00012">
    <property type="entry name" value="PHOSPHOPANTETHEINE"/>
    <property type="match status" value="1"/>
</dbReference>
<dbReference type="SUPFAM" id="SSF56801">
    <property type="entry name" value="Acetyl-CoA synthetase-like"/>
    <property type="match status" value="1"/>
</dbReference>
<dbReference type="OrthoDB" id="9757559at2"/>
<dbReference type="CDD" id="cd08700">
    <property type="entry name" value="FMT_C_OzmH_like"/>
    <property type="match status" value="1"/>
</dbReference>
<dbReference type="InterPro" id="IPR020845">
    <property type="entry name" value="AMP-binding_CS"/>
</dbReference>
<dbReference type="Pfam" id="PF00501">
    <property type="entry name" value="AMP-binding"/>
    <property type="match status" value="1"/>
</dbReference>
<reference evidence="5 6" key="1">
    <citation type="submission" date="2018-06" db="EMBL/GenBank/DDBJ databases">
        <authorList>
            <consortium name="Pathogen Informatics"/>
            <person name="Doyle S."/>
        </authorList>
    </citation>
    <scope>NUCLEOTIDE SEQUENCE [LARGE SCALE GENOMIC DNA]</scope>
    <source>
        <strain evidence="5 6">NCTC13292</strain>
    </source>
</reference>
<dbReference type="Pfam" id="PF00975">
    <property type="entry name" value="Thioesterase"/>
    <property type="match status" value="1"/>
</dbReference>
<dbReference type="GO" id="GO:0043041">
    <property type="term" value="P:amino acid activation for nonribosomal peptide biosynthetic process"/>
    <property type="evidence" value="ECO:0007669"/>
    <property type="project" value="TreeGrafter"/>
</dbReference>
<evidence type="ECO:0000313" key="6">
    <source>
        <dbReference type="Proteomes" id="UP000254677"/>
    </source>
</evidence>
<dbReference type="Proteomes" id="UP000254677">
    <property type="component" value="Unassembled WGS sequence"/>
</dbReference>